<evidence type="ECO:0000313" key="2">
    <source>
        <dbReference type="Proteomes" id="UP001596058"/>
    </source>
</evidence>
<reference evidence="2" key="1">
    <citation type="journal article" date="2019" name="Int. J. Syst. Evol. Microbiol.">
        <title>The Global Catalogue of Microorganisms (GCM) 10K type strain sequencing project: providing services to taxonomists for standard genome sequencing and annotation.</title>
        <authorList>
            <consortium name="The Broad Institute Genomics Platform"/>
            <consortium name="The Broad Institute Genome Sequencing Center for Infectious Disease"/>
            <person name="Wu L."/>
            <person name="Ma J."/>
        </authorList>
    </citation>
    <scope>NUCLEOTIDE SEQUENCE [LARGE SCALE GENOMIC DNA]</scope>
    <source>
        <strain evidence="2">CCUG 53903</strain>
    </source>
</reference>
<dbReference type="RefSeq" id="WP_379517519.1">
    <property type="nucleotide sequence ID" value="NZ_JBHSPA010000033.1"/>
</dbReference>
<dbReference type="EMBL" id="JBHSPA010000033">
    <property type="protein sequence ID" value="MFC5828015.1"/>
    <property type="molecule type" value="Genomic_DNA"/>
</dbReference>
<keyword evidence="2" id="KW-1185">Reference proteome</keyword>
<sequence length="84" mass="8995">MPSQVSAEVAERVAPDRSAPVGAYCSGSYCNRSLANRRSAQEGNRYLERARDALPTIAVDPAPRLGDHFVGTIPQTICRQGAHG</sequence>
<name>A0ABW1CSV1_9ACTN</name>
<comment type="caution">
    <text evidence="1">The sequence shown here is derived from an EMBL/GenBank/DDBJ whole genome shotgun (WGS) entry which is preliminary data.</text>
</comment>
<protein>
    <submittedName>
        <fullName evidence="1">Uncharacterized protein</fullName>
    </submittedName>
</protein>
<gene>
    <name evidence="1" type="ORF">ACFPZ3_29475</name>
</gene>
<organism evidence="1 2">
    <name type="scientific">Nonomuraea insulae</name>
    <dbReference type="NCBI Taxonomy" id="1616787"/>
    <lineage>
        <taxon>Bacteria</taxon>
        <taxon>Bacillati</taxon>
        <taxon>Actinomycetota</taxon>
        <taxon>Actinomycetes</taxon>
        <taxon>Streptosporangiales</taxon>
        <taxon>Streptosporangiaceae</taxon>
        <taxon>Nonomuraea</taxon>
    </lineage>
</organism>
<dbReference type="Proteomes" id="UP001596058">
    <property type="component" value="Unassembled WGS sequence"/>
</dbReference>
<proteinExistence type="predicted"/>
<evidence type="ECO:0000313" key="1">
    <source>
        <dbReference type="EMBL" id="MFC5828015.1"/>
    </source>
</evidence>
<accession>A0ABW1CSV1</accession>